<comment type="caution">
    <text evidence="1">The sequence shown here is derived from an EMBL/GenBank/DDBJ whole genome shotgun (WGS) entry which is preliminary data.</text>
</comment>
<evidence type="ECO:0000313" key="2">
    <source>
        <dbReference type="Proteomes" id="UP000246303"/>
    </source>
</evidence>
<dbReference type="AlphaFoldDB" id="A0A2V3DM62"/>
<keyword evidence="2" id="KW-1185">Reference proteome</keyword>
<evidence type="ECO:0000313" key="1">
    <source>
        <dbReference type="EMBL" id="PXA64000.1"/>
    </source>
</evidence>
<reference evidence="1 2" key="1">
    <citation type="submission" date="2018-05" db="EMBL/GenBank/DDBJ databases">
        <title>Genetic diversity of glacier-inhabiting Cryobacterium bacteria in China and description of Cryobacterium mengkeensis sp. nov. and Arthrobacter glacialis sp. nov.</title>
        <authorList>
            <person name="Liu Q."/>
            <person name="Xin Y.-H."/>
        </authorList>
    </citation>
    <scope>NUCLEOTIDE SEQUENCE [LARGE SCALE GENOMIC DNA]</scope>
    <source>
        <strain evidence="1 2">GP3</strain>
    </source>
</reference>
<dbReference type="Proteomes" id="UP000246303">
    <property type="component" value="Unassembled WGS sequence"/>
</dbReference>
<dbReference type="EMBL" id="QHLZ01000017">
    <property type="protein sequence ID" value="PXA64000.1"/>
    <property type="molecule type" value="Genomic_DNA"/>
</dbReference>
<accession>A0A2V3DM62</accession>
<name>A0A2V3DM62_9MICC</name>
<organism evidence="1 2">
    <name type="scientific">Arthrobacter psychrochitiniphilus</name>
    <dbReference type="NCBI Taxonomy" id="291045"/>
    <lineage>
        <taxon>Bacteria</taxon>
        <taxon>Bacillati</taxon>
        <taxon>Actinomycetota</taxon>
        <taxon>Actinomycetes</taxon>
        <taxon>Micrococcales</taxon>
        <taxon>Micrococcaceae</taxon>
        <taxon>Arthrobacter</taxon>
    </lineage>
</organism>
<dbReference type="RefSeq" id="WP_110107775.1">
    <property type="nucleotide sequence ID" value="NZ_JACBZZ010000001.1"/>
</dbReference>
<sequence length="146" mass="15609">MNVLPAGKSVIVQSIGTASAWEFFQNHGAVLHRKTDLSGITHAVFVHQAELVETIPLVLDAMIVQLDQASIAKRALSDLPDERLIGVALMQAVAEGFAYSEAALFILSGPRDVRSVTVTFKPGQAKEVLGKSNHPNAVINTLVVRG</sequence>
<gene>
    <name evidence="1" type="ORF">CVS29_17250</name>
</gene>
<proteinExistence type="predicted"/>
<protein>
    <submittedName>
        <fullName evidence="1">Uncharacterized protein</fullName>
    </submittedName>
</protein>